<feature type="domain" description="Methyltransferase small" evidence="6">
    <location>
        <begin position="111"/>
        <end position="190"/>
    </location>
</feature>
<evidence type="ECO:0000259" key="7">
    <source>
        <dbReference type="Pfam" id="PF17827"/>
    </source>
</evidence>
<dbReference type="GO" id="GO:0032259">
    <property type="term" value="P:methylation"/>
    <property type="evidence" value="ECO:0007669"/>
    <property type="project" value="UniProtKB-KW"/>
</dbReference>
<dbReference type="GO" id="GO:0003676">
    <property type="term" value="F:nucleic acid binding"/>
    <property type="evidence" value="ECO:0007669"/>
    <property type="project" value="InterPro"/>
</dbReference>
<dbReference type="InterPro" id="IPR004556">
    <property type="entry name" value="HemK-like"/>
</dbReference>
<dbReference type="Pfam" id="PF05175">
    <property type="entry name" value="MTS"/>
    <property type="match status" value="1"/>
</dbReference>
<dbReference type="InterPro" id="IPR007848">
    <property type="entry name" value="Small_mtfrase_dom"/>
</dbReference>
<feature type="domain" description="Release factor glutamine methyltransferase N-terminal" evidence="7">
    <location>
        <begin position="8"/>
        <end position="72"/>
    </location>
</feature>
<proteinExistence type="inferred from homology"/>
<dbReference type="CDD" id="cd02440">
    <property type="entry name" value="AdoMet_MTases"/>
    <property type="match status" value="1"/>
</dbReference>
<dbReference type="GO" id="GO:0102559">
    <property type="term" value="F:peptide chain release factor N(5)-glutamine methyltransferase activity"/>
    <property type="evidence" value="ECO:0007669"/>
    <property type="project" value="UniProtKB-EC"/>
</dbReference>
<evidence type="ECO:0000313" key="9">
    <source>
        <dbReference type="Proteomes" id="UP001165565"/>
    </source>
</evidence>
<comment type="similarity">
    <text evidence="5">Belongs to the protein N5-glutamine methyltransferase family. PrmC subfamily.</text>
</comment>
<dbReference type="Proteomes" id="UP001165565">
    <property type="component" value="Unassembled WGS sequence"/>
</dbReference>
<comment type="catalytic activity">
    <reaction evidence="4 5">
        <text>L-glutaminyl-[peptide chain release factor] + S-adenosyl-L-methionine = N(5)-methyl-L-glutaminyl-[peptide chain release factor] + S-adenosyl-L-homocysteine + H(+)</text>
        <dbReference type="Rhea" id="RHEA:42896"/>
        <dbReference type="Rhea" id="RHEA-COMP:10271"/>
        <dbReference type="Rhea" id="RHEA-COMP:10272"/>
        <dbReference type="ChEBI" id="CHEBI:15378"/>
        <dbReference type="ChEBI" id="CHEBI:30011"/>
        <dbReference type="ChEBI" id="CHEBI:57856"/>
        <dbReference type="ChEBI" id="CHEBI:59789"/>
        <dbReference type="ChEBI" id="CHEBI:61891"/>
        <dbReference type="EC" id="2.1.1.297"/>
    </reaction>
</comment>
<comment type="caution">
    <text evidence="8">The sequence shown here is derived from an EMBL/GenBank/DDBJ whole genome shotgun (WGS) entry which is preliminary data.</text>
</comment>
<dbReference type="PANTHER" id="PTHR18895:SF74">
    <property type="entry name" value="MTRF1L RELEASE FACTOR GLUTAMINE METHYLTRANSFERASE"/>
    <property type="match status" value="1"/>
</dbReference>
<evidence type="ECO:0000256" key="1">
    <source>
        <dbReference type="ARBA" id="ARBA00022603"/>
    </source>
</evidence>
<keyword evidence="2 5" id="KW-0808">Transferase</keyword>
<keyword evidence="1 5" id="KW-0489">Methyltransferase</keyword>
<keyword evidence="9" id="KW-1185">Reference proteome</keyword>
<evidence type="ECO:0000256" key="5">
    <source>
        <dbReference type="HAMAP-Rule" id="MF_02126"/>
    </source>
</evidence>
<dbReference type="NCBIfam" id="TIGR00536">
    <property type="entry name" value="hemK_fam"/>
    <property type="match status" value="1"/>
</dbReference>
<dbReference type="PANTHER" id="PTHR18895">
    <property type="entry name" value="HEMK METHYLTRANSFERASE"/>
    <property type="match status" value="1"/>
</dbReference>
<dbReference type="NCBIfam" id="TIGR03534">
    <property type="entry name" value="RF_mod_PrmC"/>
    <property type="match status" value="1"/>
</dbReference>
<feature type="binding site" evidence="5">
    <location>
        <position position="169"/>
    </location>
    <ligand>
        <name>S-adenosyl-L-methionine</name>
        <dbReference type="ChEBI" id="CHEBI:59789"/>
    </ligand>
</feature>
<keyword evidence="3 5" id="KW-0949">S-adenosyl-L-methionine</keyword>
<feature type="binding site" evidence="5">
    <location>
        <begin position="118"/>
        <end position="122"/>
    </location>
    <ligand>
        <name>S-adenosyl-L-methionine</name>
        <dbReference type="ChEBI" id="CHEBI:59789"/>
    </ligand>
</feature>
<dbReference type="EMBL" id="JANFAV010000005">
    <property type="protein sequence ID" value="MCW6534964.1"/>
    <property type="molecule type" value="Genomic_DNA"/>
</dbReference>
<feature type="binding site" evidence="5">
    <location>
        <position position="182"/>
    </location>
    <ligand>
        <name>S-adenosyl-L-methionine</name>
        <dbReference type="ChEBI" id="CHEBI:59789"/>
    </ligand>
</feature>
<organism evidence="8 9">
    <name type="scientific">Sphingomonas lycopersici</name>
    <dbReference type="NCBI Taxonomy" id="2951807"/>
    <lineage>
        <taxon>Bacteria</taxon>
        <taxon>Pseudomonadati</taxon>
        <taxon>Pseudomonadota</taxon>
        <taxon>Alphaproteobacteria</taxon>
        <taxon>Sphingomonadales</taxon>
        <taxon>Sphingomonadaceae</taxon>
        <taxon>Sphingomonas</taxon>
    </lineage>
</organism>
<dbReference type="Gene3D" id="3.40.50.150">
    <property type="entry name" value="Vaccinia Virus protein VP39"/>
    <property type="match status" value="1"/>
</dbReference>
<evidence type="ECO:0000256" key="3">
    <source>
        <dbReference type="ARBA" id="ARBA00022691"/>
    </source>
</evidence>
<comment type="function">
    <text evidence="5">Methylates the class 1 translation termination release factors RF1/PrfA and RF2/PrfB on the glutamine residue of the universally conserved GGQ motif.</text>
</comment>
<dbReference type="AlphaFoldDB" id="A0AA42CQ60"/>
<feature type="binding site" evidence="5">
    <location>
        <position position="141"/>
    </location>
    <ligand>
        <name>S-adenosyl-L-methionine</name>
        <dbReference type="ChEBI" id="CHEBI:59789"/>
    </ligand>
</feature>
<accession>A0AA42CQ60</accession>
<dbReference type="InterPro" id="IPR050320">
    <property type="entry name" value="N5-glutamine_MTase"/>
</dbReference>
<dbReference type="HAMAP" id="MF_02126">
    <property type="entry name" value="RF_methyltr_PrmC"/>
    <property type="match status" value="1"/>
</dbReference>
<evidence type="ECO:0000256" key="4">
    <source>
        <dbReference type="ARBA" id="ARBA00048391"/>
    </source>
</evidence>
<dbReference type="InterPro" id="IPR029063">
    <property type="entry name" value="SAM-dependent_MTases_sf"/>
</dbReference>
<dbReference type="SUPFAM" id="SSF53335">
    <property type="entry name" value="S-adenosyl-L-methionine-dependent methyltransferases"/>
    <property type="match status" value="1"/>
</dbReference>
<dbReference type="InterPro" id="IPR002052">
    <property type="entry name" value="DNA_methylase_N6_adenine_CS"/>
</dbReference>
<dbReference type="Gene3D" id="1.10.8.10">
    <property type="entry name" value="DNA helicase RuvA subunit, C-terminal domain"/>
    <property type="match status" value="1"/>
</dbReference>
<dbReference type="Pfam" id="PF17827">
    <property type="entry name" value="PrmC_N"/>
    <property type="match status" value="1"/>
</dbReference>
<dbReference type="PROSITE" id="PS00092">
    <property type="entry name" value="N6_MTASE"/>
    <property type="match status" value="1"/>
</dbReference>
<name>A0AA42CQ60_9SPHN</name>
<feature type="binding site" evidence="5">
    <location>
        <begin position="182"/>
        <end position="185"/>
    </location>
    <ligand>
        <name>substrate</name>
    </ligand>
</feature>
<dbReference type="InterPro" id="IPR040758">
    <property type="entry name" value="PrmC_N"/>
</dbReference>
<reference evidence="8" key="1">
    <citation type="submission" date="2022-06" db="EMBL/GenBank/DDBJ databases">
        <title>Sphingomonas sp. nov. isolated from rhizosphere soil of tomato.</title>
        <authorList>
            <person name="Dong H."/>
            <person name="Gao R."/>
        </authorList>
    </citation>
    <scope>NUCLEOTIDE SEQUENCE</scope>
    <source>
        <strain evidence="8">MMSM24</strain>
    </source>
</reference>
<sequence>MPISARAALAEAAARFSFSATPRLDAELLLAHALGITRERLLLTLGDHIAPPAFAALVERRARHEPVAYLTGTRAFWTVDLDVAPGVLIPRADSETLIEAAVAHFTGSAGPKRVLDLGTGSGALLLAALDQWPAASGIGLDASPAALAIAAANAARIAPGRATIASGGWEGTGEAFDLVLCNPPYIADAASLPREVTDYEPASALFAGADGLDDYRALAPLLGRQIAPGGVACIEIGADQGASAAALFRAVGCDVTLRRDLAGRDRCLVVTP</sequence>
<evidence type="ECO:0000256" key="2">
    <source>
        <dbReference type="ARBA" id="ARBA00022679"/>
    </source>
</evidence>
<dbReference type="EC" id="2.1.1.297" evidence="5"/>
<gene>
    <name evidence="5 8" type="primary">prmC</name>
    <name evidence="8" type="ORF">NEE01_09215</name>
</gene>
<dbReference type="InterPro" id="IPR019874">
    <property type="entry name" value="RF_methyltr_PrmC"/>
</dbReference>
<evidence type="ECO:0000259" key="6">
    <source>
        <dbReference type="Pfam" id="PF05175"/>
    </source>
</evidence>
<protein>
    <recommendedName>
        <fullName evidence="5">Release factor glutamine methyltransferase</fullName>
        <shortName evidence="5">RF MTase</shortName>
        <ecNumber evidence="5">2.1.1.297</ecNumber>
    </recommendedName>
    <alternativeName>
        <fullName evidence="5">N5-glutamine methyltransferase PrmC</fullName>
    </alternativeName>
    <alternativeName>
        <fullName evidence="5">Protein-(glutamine-N5) MTase PrmC</fullName>
    </alternativeName>
    <alternativeName>
        <fullName evidence="5">Protein-glutamine N-methyltransferase PrmC</fullName>
    </alternativeName>
</protein>
<evidence type="ECO:0000313" key="8">
    <source>
        <dbReference type="EMBL" id="MCW6534964.1"/>
    </source>
</evidence>